<evidence type="ECO:0000313" key="2">
    <source>
        <dbReference type="EMBL" id="KUK45700.1"/>
    </source>
</evidence>
<dbReference type="AlphaFoldDB" id="A0A117LGE0"/>
<gene>
    <name evidence="2" type="ORF">XD73_1426</name>
</gene>
<accession>A0A117LGE0</accession>
<evidence type="ECO:0000313" key="3">
    <source>
        <dbReference type="Proteomes" id="UP000064249"/>
    </source>
</evidence>
<keyword evidence="1" id="KW-0472">Membrane</keyword>
<dbReference type="Proteomes" id="UP000064249">
    <property type="component" value="Unassembled WGS sequence"/>
</dbReference>
<reference evidence="2 3" key="1">
    <citation type="journal article" date="2015" name="MBio">
        <title>Genome-Resolved Metagenomic Analysis Reveals Roles for Candidate Phyla and Other Microbial Community Members in Biogeochemical Transformations in Oil Reservoirs.</title>
        <authorList>
            <person name="Hu P."/>
            <person name="Tom L."/>
            <person name="Singh A."/>
            <person name="Thomas B.C."/>
            <person name="Baker B.J."/>
            <person name="Piceno Y.M."/>
            <person name="Andersen G.L."/>
            <person name="Banfield J.F."/>
        </authorList>
    </citation>
    <scope>NUCLEOTIDE SEQUENCE [LARGE SCALE GENOMIC DNA]</scope>
    <source>
        <strain evidence="2">46_16</strain>
    </source>
</reference>
<proteinExistence type="predicted"/>
<dbReference type="EMBL" id="LGFU01000184">
    <property type="protein sequence ID" value="KUK45700.1"/>
    <property type="molecule type" value="Genomic_DNA"/>
</dbReference>
<sequence length="89" mass="9798">MTFPAVVFSFFIAMMFGSLLHLWRGGSLGRLVLYLVFSLIGFFGGHFLAGMLGIEFLDLGTIHLGMGILGSLLLLALVYWLSLVDLENE</sequence>
<keyword evidence="1" id="KW-0812">Transmembrane</keyword>
<feature type="transmembrane region" description="Helical" evidence="1">
    <location>
        <begin position="6"/>
        <end position="24"/>
    </location>
</feature>
<evidence type="ECO:0000256" key="1">
    <source>
        <dbReference type="SAM" id="Phobius"/>
    </source>
</evidence>
<name>A0A117LGE0_9CHLR</name>
<organism evidence="2 3">
    <name type="scientific">Anaerolinea thermophila</name>
    <dbReference type="NCBI Taxonomy" id="167964"/>
    <lineage>
        <taxon>Bacteria</taxon>
        <taxon>Bacillati</taxon>
        <taxon>Chloroflexota</taxon>
        <taxon>Anaerolineae</taxon>
        <taxon>Anaerolineales</taxon>
        <taxon>Anaerolineaceae</taxon>
        <taxon>Anaerolinea</taxon>
    </lineage>
</organism>
<feature type="transmembrane region" description="Helical" evidence="1">
    <location>
        <begin position="31"/>
        <end position="54"/>
    </location>
</feature>
<feature type="transmembrane region" description="Helical" evidence="1">
    <location>
        <begin position="60"/>
        <end position="81"/>
    </location>
</feature>
<protein>
    <submittedName>
        <fullName evidence="2">Putative membrane protein</fullName>
    </submittedName>
</protein>
<comment type="caution">
    <text evidence="2">The sequence shown here is derived from an EMBL/GenBank/DDBJ whole genome shotgun (WGS) entry which is preliminary data.</text>
</comment>
<keyword evidence="1" id="KW-1133">Transmembrane helix</keyword>